<proteinExistence type="predicted"/>
<evidence type="ECO:0000256" key="5">
    <source>
        <dbReference type="ARBA" id="ARBA00023125"/>
    </source>
</evidence>
<feature type="compositionally biased region" description="Basic and acidic residues" evidence="8">
    <location>
        <begin position="521"/>
        <end position="537"/>
    </location>
</feature>
<dbReference type="Proteomes" id="UP001371456">
    <property type="component" value="Unassembled WGS sequence"/>
</dbReference>
<accession>A0AAN8TEF5</accession>
<dbReference type="PROSITE" id="PS51644">
    <property type="entry name" value="HTH_OST"/>
    <property type="match status" value="1"/>
</dbReference>
<evidence type="ECO:0000259" key="9">
    <source>
        <dbReference type="PROSITE" id="PS50102"/>
    </source>
</evidence>
<name>A0AAN8TEF5_SOLBU</name>
<dbReference type="InterPro" id="IPR012677">
    <property type="entry name" value="Nucleotide-bd_a/b_plait_sf"/>
</dbReference>
<evidence type="ECO:0000256" key="2">
    <source>
        <dbReference type="ARBA" id="ARBA00022771"/>
    </source>
</evidence>
<dbReference type="PANTHER" id="PTHR24009">
    <property type="entry name" value="RNA-BINDING (RRM/RBD/RNP MOTIFS)"/>
    <property type="match status" value="1"/>
</dbReference>
<keyword evidence="3 7" id="KW-0862">Zinc</keyword>
<dbReference type="InterPro" id="IPR000504">
    <property type="entry name" value="RRM_dom"/>
</dbReference>
<evidence type="ECO:0000256" key="7">
    <source>
        <dbReference type="PROSITE-ProRule" id="PRU00723"/>
    </source>
</evidence>
<dbReference type="SUPFAM" id="SSF54928">
    <property type="entry name" value="RNA-binding domain, RBD"/>
    <property type="match status" value="1"/>
</dbReference>
<evidence type="ECO:0000313" key="12">
    <source>
        <dbReference type="EMBL" id="KAK6785655.1"/>
    </source>
</evidence>
<keyword evidence="5" id="KW-0238">DNA-binding</keyword>
<feature type="domain" description="RRM" evidence="9">
    <location>
        <begin position="322"/>
        <end position="397"/>
    </location>
</feature>
<dbReference type="Pfam" id="PF23182">
    <property type="entry name" value="PABC_AtC3H46"/>
    <property type="match status" value="1"/>
</dbReference>
<dbReference type="CDD" id="cd12458">
    <property type="entry name" value="RRM_AtC3H46_like"/>
    <property type="match status" value="1"/>
</dbReference>
<keyword evidence="1 7" id="KW-0479">Metal-binding</keyword>
<evidence type="ECO:0000256" key="8">
    <source>
        <dbReference type="SAM" id="MobiDB-lite"/>
    </source>
</evidence>
<evidence type="ECO:0000259" key="10">
    <source>
        <dbReference type="PROSITE" id="PS50103"/>
    </source>
</evidence>
<reference evidence="12 13" key="1">
    <citation type="submission" date="2024-02" db="EMBL/GenBank/DDBJ databases">
        <title>de novo genome assembly of Solanum bulbocastanum strain 11H21.</title>
        <authorList>
            <person name="Hosaka A.J."/>
        </authorList>
    </citation>
    <scope>NUCLEOTIDE SEQUENCE [LARGE SCALE GENOMIC DNA]</scope>
    <source>
        <tissue evidence="12">Young leaves</tissue>
    </source>
</reference>
<dbReference type="Gene3D" id="4.10.1000.10">
    <property type="entry name" value="Zinc finger, CCCH-type"/>
    <property type="match status" value="1"/>
</dbReference>
<comment type="caution">
    <text evidence="12">The sequence shown here is derived from an EMBL/GenBank/DDBJ whole genome shotgun (WGS) entry which is preliminary data.</text>
</comment>
<dbReference type="InterPro" id="IPR035979">
    <property type="entry name" value="RBD_domain_sf"/>
</dbReference>
<keyword evidence="4 6" id="KW-0694">RNA-binding</keyword>
<keyword evidence="2 7" id="KW-0863">Zinc-finger</keyword>
<dbReference type="GO" id="GO:0003723">
    <property type="term" value="F:RNA binding"/>
    <property type="evidence" value="ECO:0007669"/>
    <property type="project" value="UniProtKB-UniRule"/>
</dbReference>
<dbReference type="InterPro" id="IPR036855">
    <property type="entry name" value="Znf_CCCH_sf"/>
</dbReference>
<evidence type="ECO:0000256" key="3">
    <source>
        <dbReference type="ARBA" id="ARBA00022833"/>
    </source>
</evidence>
<sequence length="559" mass="64195">MDPFEAKKRVYERIVKFEPENVARDIIGYIFLQDYPEQEMIRLALGPDTLIRNVIQKAKDTFDVNSTPVFRSPSMTAVNIVDPAVLWFANFSSTYPVSAPRCKPQLSDEHSYLAEILYSSNEPPQQFHPLEEKMYFENLNYPSDYCYPEAPLIRRCRNSPSSFKFPKPCHYFNKGFCRNGDNCRYFHGPPFPESYPLTIDPNLCENGDEDEELSPGSLEKLELEITELLKEKNGNPVSIASLPMMYYGKYGRTLQAEGYLTESQRNGKAGYNLTKLLARLKSVRLIERPHGQHSVVLAEDAAKYIDPHGVRSDPGPIVSDSRQIYLTFPAESTFTEEDVSAYFDTFGPVQDVRMPYQQKRMFGFVTFFSTDTVKMVLSTGNPHYVCGARVLVKPYREKSKLSERKHQERLESSIYYHLDSRLQESKTLEPEILLTCRSNVVLSFFHGLPTEFKSPRMLRKHLMEEQFLEVEARRLAQLQLSRKCMATLPYFGPPMDEFNISQQEHSSHLLDVRNSGSPDEDNSKNSDESHYADDDSNQRINLPDSPFASRVASSIAEFL</sequence>
<protein>
    <recommendedName>
        <fullName evidence="14">Zinc finger CCCH domain-containing protein 18-like</fullName>
    </recommendedName>
</protein>
<dbReference type="PANTHER" id="PTHR24009:SF42">
    <property type="entry name" value="ZINC FINGER CCCH DOMAIN-CONTAINING PROTEIN 18-LIKE ISOFORM X1"/>
    <property type="match status" value="1"/>
</dbReference>
<dbReference type="InterPro" id="IPR056276">
    <property type="entry name" value="AtC3H46-like_PABC-like"/>
</dbReference>
<dbReference type="InterPro" id="IPR025605">
    <property type="entry name" value="OST-HTH/LOTUS_dom"/>
</dbReference>
<feature type="domain" description="HTH OST-type" evidence="11">
    <location>
        <begin position="217"/>
        <end position="300"/>
    </location>
</feature>
<dbReference type="GO" id="GO:0003677">
    <property type="term" value="F:DNA binding"/>
    <property type="evidence" value="ECO:0007669"/>
    <property type="project" value="UniProtKB-KW"/>
</dbReference>
<dbReference type="SUPFAM" id="SSF90229">
    <property type="entry name" value="CCCH zinc finger"/>
    <property type="match status" value="1"/>
</dbReference>
<evidence type="ECO:0000259" key="11">
    <source>
        <dbReference type="PROSITE" id="PS51644"/>
    </source>
</evidence>
<feature type="region of interest" description="Disordered" evidence="8">
    <location>
        <begin position="505"/>
        <end position="546"/>
    </location>
</feature>
<dbReference type="GO" id="GO:0008270">
    <property type="term" value="F:zinc ion binding"/>
    <property type="evidence" value="ECO:0007669"/>
    <property type="project" value="UniProtKB-KW"/>
</dbReference>
<evidence type="ECO:0000256" key="4">
    <source>
        <dbReference type="ARBA" id="ARBA00022884"/>
    </source>
</evidence>
<feature type="domain" description="C3H1-type" evidence="10">
    <location>
        <begin position="163"/>
        <end position="190"/>
    </location>
</feature>
<dbReference type="SMART" id="SM00360">
    <property type="entry name" value="RRM"/>
    <property type="match status" value="1"/>
</dbReference>
<organism evidence="12 13">
    <name type="scientific">Solanum bulbocastanum</name>
    <name type="common">Wild potato</name>
    <dbReference type="NCBI Taxonomy" id="147425"/>
    <lineage>
        <taxon>Eukaryota</taxon>
        <taxon>Viridiplantae</taxon>
        <taxon>Streptophyta</taxon>
        <taxon>Embryophyta</taxon>
        <taxon>Tracheophyta</taxon>
        <taxon>Spermatophyta</taxon>
        <taxon>Magnoliopsida</taxon>
        <taxon>eudicotyledons</taxon>
        <taxon>Gunneridae</taxon>
        <taxon>Pentapetalae</taxon>
        <taxon>asterids</taxon>
        <taxon>lamiids</taxon>
        <taxon>Solanales</taxon>
        <taxon>Solanaceae</taxon>
        <taxon>Solanoideae</taxon>
        <taxon>Solaneae</taxon>
        <taxon>Solanum</taxon>
    </lineage>
</organism>
<dbReference type="EMBL" id="JBANQN010000007">
    <property type="protein sequence ID" value="KAK6785655.1"/>
    <property type="molecule type" value="Genomic_DNA"/>
</dbReference>
<evidence type="ECO:0000313" key="13">
    <source>
        <dbReference type="Proteomes" id="UP001371456"/>
    </source>
</evidence>
<dbReference type="PROSITE" id="PS50102">
    <property type="entry name" value="RRM"/>
    <property type="match status" value="1"/>
</dbReference>
<dbReference type="PROSITE" id="PS50103">
    <property type="entry name" value="ZF_C3H1"/>
    <property type="match status" value="1"/>
</dbReference>
<keyword evidence="13" id="KW-1185">Reference proteome</keyword>
<evidence type="ECO:0000256" key="6">
    <source>
        <dbReference type="PROSITE-ProRule" id="PRU00176"/>
    </source>
</evidence>
<dbReference type="InterPro" id="IPR000571">
    <property type="entry name" value="Znf_CCCH"/>
</dbReference>
<dbReference type="FunFam" id="3.30.70.330:FF:000678">
    <property type="entry name" value="zinc finger CCCH domain-containing protein 53-like isoform X2"/>
    <property type="match status" value="1"/>
</dbReference>
<evidence type="ECO:0000256" key="1">
    <source>
        <dbReference type="ARBA" id="ARBA00022723"/>
    </source>
</evidence>
<dbReference type="Gene3D" id="3.30.70.330">
    <property type="match status" value="1"/>
</dbReference>
<gene>
    <name evidence="12" type="ORF">RDI58_019110</name>
</gene>
<evidence type="ECO:0008006" key="14">
    <source>
        <dbReference type="Google" id="ProtNLM"/>
    </source>
</evidence>
<dbReference type="AlphaFoldDB" id="A0AAN8TEF5"/>
<dbReference type="InterPro" id="IPR034365">
    <property type="entry name" value="AtC3H46-like_RRM"/>
</dbReference>
<dbReference type="Pfam" id="PF00076">
    <property type="entry name" value="RRM_1"/>
    <property type="match status" value="1"/>
</dbReference>
<feature type="zinc finger region" description="C3H1-type" evidence="7">
    <location>
        <begin position="163"/>
        <end position="190"/>
    </location>
</feature>